<sequence length="151" mass="17062">MATWPRQTDAQWLEDTKKRMNIQEQHRNMLMGGPVIDEGGLRSLDSTLKKTTAFMKKLKSLNAQTVPALIVDLKKLNLSKFVEEMANGIAEIKLKVSEVPPVIDLCVEIAARYIKFSELLLMEIKKGLPLKKSDKITNPAKLRIDIRCACL</sequence>
<protein>
    <submittedName>
        <fullName evidence="2">MIF4G domain-containing protein</fullName>
    </submittedName>
</protein>
<reference evidence="2" key="1">
    <citation type="submission" date="2016-11" db="UniProtKB">
        <authorList>
            <consortium name="WormBaseParasite"/>
        </authorList>
    </citation>
    <scope>IDENTIFICATION</scope>
</reference>
<organism evidence="1 2">
    <name type="scientific">Heterorhabditis bacteriophora</name>
    <name type="common">Entomopathogenic nematode worm</name>
    <dbReference type="NCBI Taxonomy" id="37862"/>
    <lineage>
        <taxon>Eukaryota</taxon>
        <taxon>Metazoa</taxon>
        <taxon>Ecdysozoa</taxon>
        <taxon>Nematoda</taxon>
        <taxon>Chromadorea</taxon>
        <taxon>Rhabditida</taxon>
        <taxon>Rhabditina</taxon>
        <taxon>Rhabditomorpha</taxon>
        <taxon>Strongyloidea</taxon>
        <taxon>Heterorhabditidae</taxon>
        <taxon>Heterorhabditis</taxon>
    </lineage>
</organism>
<dbReference type="InterPro" id="IPR039762">
    <property type="entry name" value="Nmd2/UPF2"/>
</dbReference>
<dbReference type="Gene3D" id="1.25.40.180">
    <property type="match status" value="1"/>
</dbReference>
<dbReference type="AlphaFoldDB" id="A0A1I7XK41"/>
<dbReference type="WBParaSite" id="Hba_17674">
    <property type="protein sequence ID" value="Hba_17674"/>
    <property type="gene ID" value="Hba_17674"/>
</dbReference>
<dbReference type="PANTHER" id="PTHR12839">
    <property type="entry name" value="NONSENSE-MEDIATED MRNA DECAY PROTEIN 2 UP-FRAMESHIFT SUPPRESSOR 2"/>
    <property type="match status" value="1"/>
</dbReference>
<dbReference type="PANTHER" id="PTHR12839:SF7">
    <property type="entry name" value="REGULATOR OF NONSENSE TRANSCRIPTS 2"/>
    <property type="match status" value="1"/>
</dbReference>
<proteinExistence type="predicted"/>
<accession>A0A1I7XK41</accession>
<dbReference type="GO" id="GO:0035145">
    <property type="term" value="C:exon-exon junction complex"/>
    <property type="evidence" value="ECO:0007669"/>
    <property type="project" value="TreeGrafter"/>
</dbReference>
<dbReference type="Proteomes" id="UP000095283">
    <property type="component" value="Unplaced"/>
</dbReference>
<dbReference type="GO" id="GO:0005737">
    <property type="term" value="C:cytoplasm"/>
    <property type="evidence" value="ECO:0007669"/>
    <property type="project" value="TreeGrafter"/>
</dbReference>
<dbReference type="GO" id="GO:0000184">
    <property type="term" value="P:nuclear-transcribed mRNA catabolic process, nonsense-mediated decay"/>
    <property type="evidence" value="ECO:0007669"/>
    <property type="project" value="InterPro"/>
</dbReference>
<evidence type="ECO:0000313" key="1">
    <source>
        <dbReference type="Proteomes" id="UP000095283"/>
    </source>
</evidence>
<evidence type="ECO:0000313" key="2">
    <source>
        <dbReference type="WBParaSite" id="Hba_17674"/>
    </source>
</evidence>
<keyword evidence="1" id="KW-1185">Reference proteome</keyword>
<name>A0A1I7XK41_HETBA</name>